<dbReference type="SMART" id="SM00827">
    <property type="entry name" value="PKS_AT"/>
    <property type="match status" value="3"/>
</dbReference>
<dbReference type="Gene3D" id="3.40.50.11460">
    <property type="match status" value="1"/>
</dbReference>
<dbReference type="InterPro" id="IPR009081">
    <property type="entry name" value="PP-bd_ACP"/>
</dbReference>
<dbReference type="Pfam" id="PF02801">
    <property type="entry name" value="Ketoacyl-synt_C"/>
    <property type="match status" value="3"/>
</dbReference>
<feature type="domain" description="Ketosynthase family 3 (KS3)" evidence="11">
    <location>
        <begin position="2077"/>
        <end position="2502"/>
    </location>
</feature>
<dbReference type="InterPro" id="IPR013968">
    <property type="entry name" value="PKS_KR"/>
</dbReference>
<dbReference type="InterPro" id="IPR049551">
    <property type="entry name" value="PKS_DH_C"/>
</dbReference>
<geneLocation type="plasmid" evidence="13 14">
    <name>unnamed2</name>
</geneLocation>
<dbReference type="SUPFAM" id="SSF47336">
    <property type="entry name" value="ACP-like"/>
    <property type="match status" value="3"/>
</dbReference>
<dbReference type="Pfam" id="PF16197">
    <property type="entry name" value="KAsynt_C_assoc"/>
    <property type="match status" value="2"/>
</dbReference>
<keyword evidence="13" id="KW-0614">Plasmid</keyword>
<dbReference type="Pfam" id="PF14765">
    <property type="entry name" value="PS-DH"/>
    <property type="match status" value="2"/>
</dbReference>
<dbReference type="CDD" id="cd08956">
    <property type="entry name" value="KR_3_FAS_SDR_x"/>
    <property type="match status" value="2"/>
</dbReference>
<feature type="region of interest" description="N-terminal hotdog fold" evidence="8">
    <location>
        <begin position="4552"/>
        <end position="4676"/>
    </location>
</feature>
<keyword evidence="4" id="KW-0808">Transferase</keyword>
<evidence type="ECO:0000313" key="14">
    <source>
        <dbReference type="Proteomes" id="UP000516230"/>
    </source>
</evidence>
<dbReference type="Gene3D" id="6.10.140.1830">
    <property type="match status" value="1"/>
</dbReference>
<feature type="domain" description="Carrier" evidence="10">
    <location>
        <begin position="3520"/>
        <end position="3595"/>
    </location>
</feature>
<dbReference type="RefSeq" id="WP_187744889.1">
    <property type="nucleotide sequence ID" value="NZ_CP060826.1"/>
</dbReference>
<evidence type="ECO:0000256" key="5">
    <source>
        <dbReference type="ARBA" id="ARBA00023194"/>
    </source>
</evidence>
<keyword evidence="7" id="KW-0012">Acyltransferase</keyword>
<dbReference type="PROSITE" id="PS00012">
    <property type="entry name" value="PHOSPHOPANTETHEINE"/>
    <property type="match status" value="3"/>
</dbReference>
<dbReference type="Pfam" id="PF22621">
    <property type="entry name" value="CurL-like_PKS_C"/>
    <property type="match status" value="1"/>
</dbReference>
<evidence type="ECO:0000256" key="8">
    <source>
        <dbReference type="PROSITE-ProRule" id="PRU01363"/>
    </source>
</evidence>
<dbReference type="InterPro" id="IPR011032">
    <property type="entry name" value="GroES-like_sf"/>
</dbReference>
<dbReference type="InterPro" id="IPR020841">
    <property type="entry name" value="PKS_Beta-ketoAc_synthase_dom"/>
</dbReference>
<dbReference type="InterPro" id="IPR049552">
    <property type="entry name" value="PKS_DH_N"/>
</dbReference>
<dbReference type="Gene3D" id="1.10.1200.10">
    <property type="entry name" value="ACP-like"/>
    <property type="match status" value="3"/>
</dbReference>
<dbReference type="GO" id="GO:0016491">
    <property type="term" value="F:oxidoreductase activity"/>
    <property type="evidence" value="ECO:0007669"/>
    <property type="project" value="InterPro"/>
</dbReference>
<feature type="region of interest" description="Disordered" evidence="9">
    <location>
        <begin position="4049"/>
        <end position="4087"/>
    </location>
</feature>
<dbReference type="SMART" id="SM01294">
    <property type="entry name" value="PKS_PP_betabranch"/>
    <property type="match status" value="3"/>
</dbReference>
<feature type="active site" description="Proton acceptor; for dehydratase activity" evidence="8">
    <location>
        <position position="4584"/>
    </location>
</feature>
<feature type="region of interest" description="Disordered" evidence="9">
    <location>
        <begin position="459"/>
        <end position="478"/>
    </location>
</feature>
<feature type="active site" description="Proton donor; for dehydratase activity" evidence="8">
    <location>
        <position position="4749"/>
    </location>
</feature>
<evidence type="ECO:0000256" key="1">
    <source>
        <dbReference type="ARBA" id="ARBA00004792"/>
    </source>
</evidence>
<dbReference type="InterPro" id="IPR055123">
    <property type="entry name" value="SpnB-like_Rossmann"/>
</dbReference>
<dbReference type="InterPro" id="IPR016039">
    <property type="entry name" value="Thiolase-like"/>
</dbReference>
<dbReference type="InterPro" id="IPR032821">
    <property type="entry name" value="PKS_assoc"/>
</dbReference>
<evidence type="ECO:0000256" key="7">
    <source>
        <dbReference type="ARBA" id="ARBA00023315"/>
    </source>
</evidence>
<dbReference type="SMART" id="SM00823">
    <property type="entry name" value="PKS_PP"/>
    <property type="match status" value="3"/>
</dbReference>
<evidence type="ECO:0000256" key="6">
    <source>
        <dbReference type="ARBA" id="ARBA00023268"/>
    </source>
</evidence>
<dbReference type="InterPro" id="IPR014031">
    <property type="entry name" value="Ketoacyl_synth_C"/>
</dbReference>
<dbReference type="GO" id="GO:0004312">
    <property type="term" value="F:fatty acid synthase activity"/>
    <property type="evidence" value="ECO:0007669"/>
    <property type="project" value="TreeGrafter"/>
</dbReference>
<dbReference type="Gene3D" id="3.30.70.3290">
    <property type="match status" value="3"/>
</dbReference>
<feature type="domain" description="Carrier" evidence="10">
    <location>
        <begin position="5286"/>
        <end position="5368"/>
    </location>
</feature>
<dbReference type="GO" id="GO:0006633">
    <property type="term" value="P:fatty acid biosynthetic process"/>
    <property type="evidence" value="ECO:0007669"/>
    <property type="project" value="InterPro"/>
</dbReference>
<evidence type="ECO:0000256" key="4">
    <source>
        <dbReference type="ARBA" id="ARBA00022679"/>
    </source>
</evidence>
<sequence length="5448" mass="563766">MAEEKTLRDYLKLVTLDLRRTKEKLRDREAADHEPIAIIGMSCRYPGDIRTPDDLWQLVSEGRDAISGFPTDRGWDLTRLFDGDPDGEGHSYAREGGFVHDATEFDADFFGVSPREALAMDPQQRLLLRAAWEAFEDAGIDPQSVRGTRAGVFAGSNDQSYLRLLAGEPGTAGHQLTGGATAVISGRVAYTMGLEGPAVTVDTACSSSLVALHLACQSLRSQESTLALAGGVTVMATPGVFTEFSRQRGLAADGRCKSFASAADGTGWSEGVGVLLLERLSDAERNGHEVLAVVRGSAVNQDGASNGLTAPNGPSQQRVILQALIGARLSPSDVDVVEAHGTGTRLGDPIEAQALLAAYGQDRPEGRPMLLGSVKSNIGHAQAAAGVAGVIKMVQALRHERLPRTLHVDEPSSQVDWSAGAVELLTEARAWPRGERPRRAGVSSFGVSGTNVHTIIEEAPPAPAADDREATGTGAAPGPVTAPVAWALSGRSADALRRQAERLLPVVAGADPVDVAFSLATGRAALEHRAVVVGGDREELVAGLRALAAGEGAAQVVSGAVRGGDSAFLFSGQGAQRAGMGRELYEAFPVFAEAFDAVCARVDVERPLREVVFGEDAELLARTVYAQPAIFAVEVALFRLVESWGVTPDVLVGHSIGELAAAHVAGVLSLDDACALVSARGRLMEALPEGGAMLAVELAEEGLELPEGVDLAAVNGPTSVTVSGDAAAVDGLEERLRADGVRVKRLTVSHAFHSHLMEPMLADFAAVAKSLTYQAPSIPLVATAPGDMATPDYWVSQIREPVRFADAIASLTGVRTFLELGPDGTLSALVPHISADATAVPALRAGHDEGTALLHALAGVHARGADLDRSAVFARGRGRRVALPTYAFATDRYWPSGVSWAGDVTSAGLGVTRHPLLGAGIALAEDDGYLFTARLSPVTQPWLAEHRVHGRIVLPGTAFVDLAVRAGEQAGTEQLDELVLEAPLTVPEDGAVQVQLAVGAADDEGRRSLTVHSRREDGAAGDGWPDRPWTRHAVGVLAPRPRVVAEDAELVGVWPPEDAAPADPAALYGRLAAAGLEYGELFRGVTAVWTRGDDVFAELAVPESAATGFGLHPALLDAALQSAAAHGGDGEAGLPFSWTGVTLWASGATHLRTRVSPAGGGDGITLRAVDPAGSPVVTVERVVTRPAPAAGDDAAGADDLYQLDWTPVPAAGPEPGELAQLTGRDPLVGRTGTLDELADSGPMPTHLVLSACPDPSDDGTGAEAALARTGEVLGRLTSWLADERFARTTLVVATRGAVQAEPGDDLPDVAGAAVWGLVRSAQSEHPDRIVLVDLDPSDTSGADRDDERAVARAVASGDPQTAVRGRTVLAARLAKARPGLVPPAEGAWRVGVSVRGAVENVGLVAAPDAVAPLGRGEVRVEVRAAGVNFRDVLNVLGMYPGEVAVGGEAAGVVVEVGPGVSGCVVGDRVLGFFGGAMGPLAVTDERLVAVVPSGWSFVEAASVPIAFATAYYALVDLAGLGAGERVLVHAVAGGVGMAAVQVARHLGAEVFGTASPGKWGVTGLGADRLASSRDVLFEGVFRERTGGRGVDVVLNALAGEFVDASARLLVPGGRFVEMGKADVRDAGSLPGCVYRAFDLGEAGPERIGEILREVLRLFGEGVFVLPPVRVFDVRRAADAFRFVSAARHVGKVVLSLPRVWDGSGTVLVTGGTGALGALTARHLVREHGVRRLLLTGRRGAGAPGAAELTAELRELGADVTVAACDITDPDAVATLLAGVPERHPLTAVVHAAGVLDDGLVESLDQDRLAAVLAPKTAAAVLHEATAGADLAAFVTYSSISGTLGSPGQANYAAANAYLDALAHHRHARGLPALSLAWGAWAGVGGMADALTESEAARIQRSAFPPLDAERGLALLDTALGLPGPAMAPALLDTALLTASPGPLPPLLTGLARPVRRVADRSAVPGGFAERLRRLPAEDRARTALELVRGQVAAVLGFASPDAVDPTRPFKDLGFDSLTSVELRNRIGQAAGTRLPATLVFDHPTPEALAAHLVTEIAGDRAAPVPAGPGRTAVAADDDPIAIVGMACRFPGGADTPEDLWRIVADETDAIGDFPTDRSWDPATLYGDGGESGDRRTFEGGFLYEAAGFDPAFFGISPREALAMDPQQRLLLETSWEAFERAGVDPARLRASSTGVYIGTATSGYGIGRFDVPEGSRPHILTGTATSVISGRLAYTFGLEGPAVTVDTACSSSLVALHLAIGALRRGECTMALAGGATVMTTPSMFADAAQGGALAPGGRCRAFSSDAEGTGWGEGVGMLLVERLSDARRNGHRVLALVRGSAVNQDGASNGLTAPNGPAQQRVIRAALADAGLDTGDVDAVEAHGTGTELGDPIEAQALMATYGRGRDDGQPLWLGSVKSNIGHTQSAAGVAGIIKMVMALRHGVLPRSLHITEPTGHVDWDGSGVRLLTDALEWPDAGRPRRAAVSSFGMSGTNAHTILEQALPEPAPAAEPAAGAPADEAAPDAPGTGSGTPVELPWLLTARTPEALRAQARRLSGHLDAHPALTDRDVAHSLAATRSRFEHRAVLLGPGGHRERLAALADGASAPGLVTGAAGRRGRVAFVFPGQGSQWPGMADRLIEESATFRTTLRTCAQALEEHLDWSVEDTLLGRPGAADLTRVEVIQPVLFAMMLALAELWREHGVEPEAVVGHSQGEIAAAHLAGALTLEDAALIVTQRSRLLSRVVGQGAIASVSLPAQQTQERLEPWSGALSIAAVNGVSSVSVAGDEAPLDEFLATLEAEGVRFRKLRIKGAAHSVVVEPLRDEALEVLAPVRPRASRIPFYSTVTGGLLDTTRLDADYWYRNMRQTVQFAPATRALLADEFGVFAECSPHPALGSSVQETADDAGAPDPVLLSSLRREEGGLARFSVSLAEAFTRGVEPSWASGGTAVDLPTYPFQRDRYWWEPAPEETAAPAGGGTAEEGSFWAAVESGDTEALAESLGTDALAPVLPALTAWRRRSHDRSTVDGWRYRVEWKPLPLTGPARPALTGTWAIVAGQGQQELAGRLAALVEQAGAEARVTAPGELPEEQEPTAVVSLLALDSRPHPDHPGISTGAAQNLALLRAAAARPAPVPVHLVTSGAVSVGRVDPVRDTAQAATWGLGLVAGLERPDCWGSLVDLPEQPDDRVLGRLLRLLAPRSADSGASDGPGAEDQSAIRPAGVFVRRMVRAPRATPTRSWQPGSTVLITGGTGGIGRHLAHHMADRGARKLVLTGRRGPDAPGALGLAAELTARGVETVVAACDVTDRDQVAALLAEHPADTVVHAAGVPQATALADCDEAEFAAVAAAKTEGARHLDELVGDIGTFVLFSSGAGVWGGAGQAAYAAGNAVLDALAQARRARGLAATAVAWGGWAEGGMADDGHAAAELGRRGLHAMEPRLALAALDQALDADETCLTVADIDWARFTPGYTAARARPLIMDIPEAEAALAAPGAAADEPGEVDALRDALLALNGPQRTQHLLELVSGHAAAALGYADSARIEAGRAFRDLGFDSLMAVDMRNRLQTATGRKLPPTLVFDHPTPADLADHLLAEVLGEEAAAESTAARATGTTEDEPLAVIGMSCRYAGGVDSPEDLWRLVLDGTDAVGPFPEDRGWDLENLYHPDPNHPGTSYVKEGGFLRDASHFDAGLFGISPREAVATDPQQRLLLEATWEAMERATIDPSSLRGSATGVFVGTSFVGYGIGAQQAGSEAEGFFLAGTGTAAASGRISYTFGLEGPAATVDTACSSSAVAIHLACQALRQNECDMAVAGGAAVLATPASFTEFSRQRGLAPDGRCKPFAAAADGTGWGEGVGVILVERLSDALRNGHPVLALIRGTAVNQDGASNGLTAPSGRAQQKVIRQALANAGLDTADVDTVEAHGTGTTLGDPIEAQSILATYGHGRPGDRPLWLGSVKSNIGHTQSAAGVGGVIKTVMALREGVLPKTLHIDEPTPHVEWSAGAVELLRETIDWPDTDGRPRRAAVSSFGGSGTNAHLVLEQYVPDGAAVAAGTDGPGGEDRRAAESDGGPAAAAPSPADGRAAGDAPELDGVVAPWIVSARGAEALRAQAVRLLEHLDTVPAAHPADLAHSLTTGRALLEHRAAVVAASDTDRRAALAALVRGEAAAHLVRGVARPGKVAFVFPGQGGQWADMAVGLMDSSEVFAAELYACAEELARHVDWSPIDVLRGADGAPSLDRVDVTPAVLFAVTAGLVALWRAHGVEPDMVLGHSQGEIAAAYASGALTRAEAARIVALRGIVLMPVAGLGGMASVALTPDRTRELLEPWGTRLSLAGINGPASSVVAGERQALDDFLAACEKDGIRVRRVRVEFSSHCAQVEPMAEELARLLADLEPASGTVPFHSTVTGERVDGALLDAGYWQRNLATPVDLDRGVRGLVEQGARFLVEIGPHPVLAPALGEILDDIPGLDPGEVTVLGTLRRDEGGMERFLLSAAELHVHGGTADLSAPLAGLPVRTVALPPYPFQRDRYWLEPAPAGTGDLGAAGLGSTGHPLLTAALTLADGAGTVFTGRLSLRTHPWLADHAVLGTVLLPGTAFVEMALHAGARADAPVLEELALGAPLVLGEHDSVAVQLTVGAPGEDGRREVSVHARDADAPDAAWVRHASGTLAPAAPADRPAGDLAAWPPPGAEPLALDGFYEAIADIGYSYGPAFRGLTGAWHRDGELFAEVRLPEGLPADGFALHPALLDAALHGIGLLRGLRDGDADGTGRAAELPFMWRDVSLPGTGSRVLRVRLTESDDGVGLALHDDTGTPAGGVGALVARPVGTELSAARRGLATTLFHVEWATELPLGAVAGAAADGAYAVAAFTDGDPGQDPAAAVEAAVTRALALVRDRLADEEHAAQPLAVVTRGAVATGEDDLTDVVDSAVRGLIRSAQAEHPGRFVLVDLDPAGQAGPDTGPDAGTGMLHAAVTAALQEGETEVAVRGGRVLAPRLVRMPVPEATQPTGLDTPDGTVLVTGATGTLGRALARHLVRHHGVRHLLLISRSGPDAPGAAGLVGELAELGAEATVAACDIADRDALARTLAAIPAAHPLTAVVHTAAVLDDGVLTGMTDESVAHVLAPKVRGALNLDELTRDSDLTAFALFSSAAGVLGGAGQANYAAANVFLDAFAAHRRRRGLPAVSLAWGPWAERTGLTGTLTEADVRRVARSGMGALTTEDGMAAFSAGCAASRALVVPVALQPAALRGRSPVHPLLRVLAPREEQRTAAAGGDPDALRNRLAQAPEAEQRRILLDLVRGQLAAALGFASPGAVDADRGFLEMGLDSLTGVELRNRLSAATGLRLPATLVFDHPTAADVARHLRAQLAPEPGRAVDGLLTELARLEAGFERVEADEEDRARVAARLRALAGRWSGGQQDARDEQPENLDAASAEEVFALLDNEFETS</sequence>
<dbReference type="InterPro" id="IPR014030">
    <property type="entry name" value="Ketoacyl_synth_N"/>
</dbReference>
<dbReference type="Pfam" id="PF00550">
    <property type="entry name" value="PP-binding"/>
    <property type="match status" value="3"/>
</dbReference>
<dbReference type="PROSITE" id="PS52004">
    <property type="entry name" value="KS3_2"/>
    <property type="match status" value="3"/>
</dbReference>
<dbReference type="Pfam" id="PF08659">
    <property type="entry name" value="KR"/>
    <property type="match status" value="3"/>
</dbReference>
<proteinExistence type="predicted"/>
<dbReference type="Gene3D" id="3.40.47.10">
    <property type="match status" value="3"/>
</dbReference>
<accession>A0A7H0I4Y0</accession>
<evidence type="ECO:0000256" key="9">
    <source>
        <dbReference type="SAM" id="MobiDB-lite"/>
    </source>
</evidence>
<dbReference type="InterPro" id="IPR049900">
    <property type="entry name" value="PKS_mFAS_DH"/>
</dbReference>
<feature type="region of interest" description="N-terminal hotdog fold" evidence="8">
    <location>
        <begin position="914"/>
        <end position="1044"/>
    </location>
</feature>
<dbReference type="CDD" id="cd05195">
    <property type="entry name" value="enoyl_red"/>
    <property type="match status" value="1"/>
</dbReference>
<keyword evidence="2" id="KW-0596">Phosphopantetheine</keyword>
<dbReference type="EMBL" id="CP060826">
    <property type="protein sequence ID" value="QNP67846.1"/>
    <property type="molecule type" value="Genomic_DNA"/>
</dbReference>
<feature type="region of interest" description="C-terminal hotdog fold" evidence="8">
    <location>
        <begin position="4690"/>
        <end position="4839"/>
    </location>
</feature>
<dbReference type="SUPFAM" id="SSF53901">
    <property type="entry name" value="Thiolase-like"/>
    <property type="match status" value="3"/>
</dbReference>
<dbReference type="FunFam" id="3.40.47.10:FF:000019">
    <property type="entry name" value="Polyketide synthase type I"/>
    <property type="match status" value="3"/>
</dbReference>
<dbReference type="InterPro" id="IPR016035">
    <property type="entry name" value="Acyl_Trfase/lysoPLipase"/>
</dbReference>
<dbReference type="PROSITE" id="PS50075">
    <property type="entry name" value="CARRIER"/>
    <property type="match status" value="3"/>
</dbReference>
<dbReference type="GO" id="GO:0033068">
    <property type="term" value="P:macrolide biosynthetic process"/>
    <property type="evidence" value="ECO:0007669"/>
    <property type="project" value="UniProtKB-ARBA"/>
</dbReference>
<comment type="pathway">
    <text evidence="1">Antibiotic biosynthesis.</text>
</comment>
<dbReference type="InterPro" id="IPR036291">
    <property type="entry name" value="NAD(P)-bd_dom_sf"/>
</dbReference>
<dbReference type="Pfam" id="PF00698">
    <property type="entry name" value="Acyl_transf_1"/>
    <property type="match status" value="3"/>
</dbReference>
<evidence type="ECO:0000313" key="13">
    <source>
        <dbReference type="EMBL" id="QNP67846.1"/>
    </source>
</evidence>
<feature type="compositionally biased region" description="Low complexity" evidence="9">
    <location>
        <begin position="2509"/>
        <end position="2528"/>
    </location>
</feature>
<dbReference type="InterPro" id="IPR036736">
    <property type="entry name" value="ACP-like_sf"/>
</dbReference>
<feature type="active site" description="Proton acceptor; for dehydratase activity" evidence="8">
    <location>
        <position position="946"/>
    </location>
</feature>
<dbReference type="Pfam" id="PF18369">
    <property type="entry name" value="PKS_DE"/>
    <property type="match status" value="1"/>
</dbReference>
<dbReference type="GO" id="GO:0004315">
    <property type="term" value="F:3-oxoacyl-[acyl-carrier-protein] synthase activity"/>
    <property type="evidence" value="ECO:0007669"/>
    <property type="project" value="InterPro"/>
</dbReference>
<name>A0A7H0I4Y0_9ACTN</name>
<dbReference type="SMART" id="SM00826">
    <property type="entry name" value="PKS_DH"/>
    <property type="match status" value="2"/>
</dbReference>
<dbReference type="PROSITE" id="PS00606">
    <property type="entry name" value="KS3_1"/>
    <property type="match status" value="3"/>
</dbReference>
<gene>
    <name evidence="13" type="ORF">IAG43_33410</name>
</gene>
<keyword evidence="14" id="KW-1185">Reference proteome</keyword>
<feature type="region of interest" description="C-terminal hotdog fold" evidence="8">
    <location>
        <begin position="1059"/>
        <end position="1193"/>
    </location>
</feature>
<dbReference type="NCBIfam" id="NF045894">
    <property type="entry name" value="PKS_plus_SDR"/>
    <property type="match status" value="1"/>
</dbReference>
<dbReference type="InterPro" id="IPR042104">
    <property type="entry name" value="PKS_dehydratase_sf"/>
</dbReference>
<dbReference type="SUPFAM" id="SSF55048">
    <property type="entry name" value="Probable ACP-binding domain of malonyl-CoA ACP transacylase"/>
    <property type="match status" value="3"/>
</dbReference>
<reference evidence="13 14" key="1">
    <citation type="submission" date="2020-08" db="EMBL/GenBank/DDBJ databases">
        <title>A novel species.</title>
        <authorList>
            <person name="Gao J."/>
        </authorList>
    </citation>
    <scope>NUCLEOTIDE SEQUENCE [LARGE SCALE GENOMIC DNA]</scope>
    <source>
        <strain evidence="13 14">CRPJ-33</strain>
        <plasmid evidence="13 14">unnamed2</plasmid>
    </source>
</reference>
<evidence type="ECO:0000259" key="12">
    <source>
        <dbReference type="PROSITE" id="PS52019"/>
    </source>
</evidence>
<dbReference type="InterPro" id="IPR020806">
    <property type="entry name" value="PKS_PP-bd"/>
</dbReference>
<feature type="active site" description="Proton donor; for dehydratase activity" evidence="8">
    <location>
        <position position="1117"/>
    </location>
</feature>
<dbReference type="InterPro" id="IPR014043">
    <property type="entry name" value="Acyl_transferase_dom"/>
</dbReference>
<keyword evidence="5" id="KW-0045">Antibiotic biosynthesis</keyword>
<evidence type="ECO:0000259" key="10">
    <source>
        <dbReference type="PROSITE" id="PS50075"/>
    </source>
</evidence>
<dbReference type="SUPFAM" id="SSF52151">
    <property type="entry name" value="FabD/lysophospholipase-like"/>
    <property type="match status" value="3"/>
</dbReference>
<dbReference type="InterPro" id="IPR018201">
    <property type="entry name" value="Ketoacyl_synth_AS"/>
</dbReference>
<dbReference type="InterPro" id="IPR050091">
    <property type="entry name" value="PKS_NRPS_Biosynth_Enz"/>
</dbReference>
<dbReference type="Gene3D" id="3.40.366.10">
    <property type="entry name" value="Malonyl-Coenzyme A Acyl Carrier Protein, domain 2"/>
    <property type="match status" value="3"/>
</dbReference>
<feature type="domain" description="Ketosynthase family 3 (KS3)" evidence="11">
    <location>
        <begin position="33"/>
        <end position="458"/>
    </location>
</feature>
<feature type="region of interest" description="Disordered" evidence="9">
    <location>
        <begin position="2507"/>
        <end position="2536"/>
    </location>
</feature>
<dbReference type="FunFam" id="1.10.1200.10:FF:000007">
    <property type="entry name" value="Probable polyketide synthase pks17"/>
    <property type="match status" value="3"/>
</dbReference>
<dbReference type="PANTHER" id="PTHR43775">
    <property type="entry name" value="FATTY ACID SYNTHASE"/>
    <property type="match status" value="1"/>
</dbReference>
<dbReference type="InterPro" id="IPR016036">
    <property type="entry name" value="Malonyl_transacylase_ACP-bd"/>
</dbReference>
<dbReference type="Gene3D" id="3.90.180.10">
    <property type="entry name" value="Medium-chain alcohol dehydrogenases, catalytic domain"/>
    <property type="match status" value="1"/>
</dbReference>
<dbReference type="SMART" id="SM00822">
    <property type="entry name" value="PKS_KR"/>
    <property type="match status" value="3"/>
</dbReference>
<dbReference type="Pfam" id="PF22953">
    <property type="entry name" value="SpnB_Rossmann"/>
    <property type="match status" value="2"/>
</dbReference>
<dbReference type="KEGG" id="sgj:IAG43_33410"/>
<dbReference type="Pfam" id="PF00109">
    <property type="entry name" value="ketoacyl-synt"/>
    <property type="match status" value="3"/>
</dbReference>
<feature type="compositionally biased region" description="Low complexity" evidence="9">
    <location>
        <begin position="4067"/>
        <end position="4087"/>
    </location>
</feature>
<dbReference type="SUPFAM" id="SSF50129">
    <property type="entry name" value="GroES-like"/>
    <property type="match status" value="1"/>
</dbReference>
<feature type="domain" description="PKS/mFAS DH" evidence="12">
    <location>
        <begin position="914"/>
        <end position="1193"/>
    </location>
</feature>
<keyword evidence="6" id="KW-0511">Multifunctional enzyme</keyword>
<dbReference type="SMART" id="SM00825">
    <property type="entry name" value="PKS_KS"/>
    <property type="match status" value="3"/>
</dbReference>
<dbReference type="Pfam" id="PF08240">
    <property type="entry name" value="ADH_N"/>
    <property type="match status" value="1"/>
</dbReference>
<dbReference type="PANTHER" id="PTHR43775:SF51">
    <property type="entry name" value="INACTIVE PHENOLPHTHIOCEROL SYNTHESIS POLYKETIDE SYNTHASE TYPE I PKS1-RELATED"/>
    <property type="match status" value="1"/>
</dbReference>
<keyword evidence="3" id="KW-0597">Phosphoprotein</keyword>
<dbReference type="Pfam" id="PF21089">
    <property type="entry name" value="PKS_DH_N"/>
    <property type="match status" value="2"/>
</dbReference>
<dbReference type="Proteomes" id="UP000516230">
    <property type="component" value="Plasmid unnamed2"/>
</dbReference>
<evidence type="ECO:0000256" key="3">
    <source>
        <dbReference type="ARBA" id="ARBA00022553"/>
    </source>
</evidence>
<dbReference type="InterPro" id="IPR041618">
    <property type="entry name" value="PKS_DE"/>
</dbReference>
<dbReference type="InterPro" id="IPR013154">
    <property type="entry name" value="ADH-like_N"/>
</dbReference>
<dbReference type="PROSITE" id="PS52019">
    <property type="entry name" value="PKS_MFAS_DH"/>
    <property type="match status" value="2"/>
</dbReference>
<evidence type="ECO:0000256" key="2">
    <source>
        <dbReference type="ARBA" id="ARBA00022450"/>
    </source>
</evidence>
<dbReference type="Gene3D" id="3.40.50.720">
    <property type="entry name" value="NAD(P)-binding Rossmann-like Domain"/>
    <property type="match status" value="3"/>
</dbReference>
<evidence type="ECO:0000259" key="11">
    <source>
        <dbReference type="PROSITE" id="PS52004"/>
    </source>
</evidence>
<dbReference type="CDD" id="cd00833">
    <property type="entry name" value="PKS"/>
    <property type="match status" value="3"/>
</dbReference>
<dbReference type="InterPro" id="IPR020807">
    <property type="entry name" value="PKS_DH"/>
</dbReference>
<organism evidence="13 14">
    <name type="scientific">Streptomyces genisteinicus</name>
    <dbReference type="NCBI Taxonomy" id="2768068"/>
    <lineage>
        <taxon>Bacteria</taxon>
        <taxon>Bacillati</taxon>
        <taxon>Actinomycetota</taxon>
        <taxon>Actinomycetes</taxon>
        <taxon>Kitasatosporales</taxon>
        <taxon>Streptomycetaceae</taxon>
        <taxon>Streptomyces</taxon>
    </lineage>
</organism>
<dbReference type="InterPro" id="IPR020843">
    <property type="entry name" value="ER"/>
</dbReference>
<dbReference type="Gene3D" id="3.10.129.110">
    <property type="entry name" value="Polyketide synthase dehydratase"/>
    <property type="match status" value="2"/>
</dbReference>
<dbReference type="SUPFAM" id="SSF51735">
    <property type="entry name" value="NAD(P)-binding Rossmann-fold domains"/>
    <property type="match status" value="7"/>
</dbReference>
<dbReference type="FunFam" id="3.40.366.10:FF:000002">
    <property type="entry name" value="Probable polyketide synthase 2"/>
    <property type="match status" value="1"/>
</dbReference>
<dbReference type="Pfam" id="PF13602">
    <property type="entry name" value="ADH_zinc_N_2"/>
    <property type="match status" value="1"/>
</dbReference>
<dbReference type="InterPro" id="IPR001227">
    <property type="entry name" value="Ac_transferase_dom_sf"/>
</dbReference>
<dbReference type="CDD" id="cd08952">
    <property type="entry name" value="KR_1_SDR_x"/>
    <property type="match status" value="1"/>
</dbReference>
<feature type="domain" description="Ketosynthase family 3 (KS3)" evidence="11">
    <location>
        <begin position="3615"/>
        <end position="4042"/>
    </location>
</feature>
<dbReference type="InterPro" id="IPR057326">
    <property type="entry name" value="KR_dom"/>
</dbReference>
<feature type="domain" description="PKS/mFAS DH" evidence="12">
    <location>
        <begin position="4552"/>
        <end position="4839"/>
    </location>
</feature>
<dbReference type="GO" id="GO:0031177">
    <property type="term" value="F:phosphopantetheine binding"/>
    <property type="evidence" value="ECO:0007669"/>
    <property type="project" value="InterPro"/>
</dbReference>
<protein>
    <submittedName>
        <fullName evidence="13">SDR family NAD(P)-dependent oxidoreductase</fullName>
    </submittedName>
</protein>
<feature type="domain" description="Carrier" evidence="10">
    <location>
        <begin position="1981"/>
        <end position="2056"/>
    </location>
</feature>
<dbReference type="SMART" id="SM00829">
    <property type="entry name" value="PKS_ER"/>
    <property type="match status" value="1"/>
</dbReference>
<dbReference type="InterPro" id="IPR006162">
    <property type="entry name" value="Ppantetheine_attach_site"/>
</dbReference>